<organism evidence="10 11">
    <name type="scientific">Alistipes onderdonkii</name>
    <dbReference type="NCBI Taxonomy" id="328813"/>
    <lineage>
        <taxon>Bacteria</taxon>
        <taxon>Pseudomonadati</taxon>
        <taxon>Bacteroidota</taxon>
        <taxon>Bacteroidia</taxon>
        <taxon>Bacteroidales</taxon>
        <taxon>Rikenellaceae</taxon>
        <taxon>Alistipes</taxon>
    </lineage>
</organism>
<dbReference type="CDD" id="cd04242">
    <property type="entry name" value="AAK_G5K_ProB"/>
    <property type="match status" value="1"/>
</dbReference>
<protein>
    <recommendedName>
        <fullName evidence="8">Glutamate 5-kinase</fullName>
        <ecNumber evidence="8">2.7.2.11</ecNumber>
    </recommendedName>
    <alternativeName>
        <fullName evidence="8">Gamma-glutamyl kinase</fullName>
        <shortName evidence="8">GK</shortName>
    </alternativeName>
</protein>
<dbReference type="GO" id="GO:0003723">
    <property type="term" value="F:RNA binding"/>
    <property type="evidence" value="ECO:0007669"/>
    <property type="project" value="InterPro"/>
</dbReference>
<dbReference type="InterPro" id="IPR001057">
    <property type="entry name" value="Glu/AcGlu_kinase"/>
</dbReference>
<feature type="binding site" evidence="8">
    <location>
        <position position="153"/>
    </location>
    <ligand>
        <name>substrate</name>
    </ligand>
</feature>
<feature type="domain" description="PUA" evidence="9">
    <location>
        <begin position="282"/>
        <end position="355"/>
    </location>
</feature>
<dbReference type="InterPro" id="IPR041739">
    <property type="entry name" value="G5K_ProB"/>
</dbReference>
<dbReference type="InterPro" id="IPR002478">
    <property type="entry name" value="PUA"/>
</dbReference>
<keyword evidence="3 8" id="KW-0641">Proline biosynthesis</keyword>
<dbReference type="CDD" id="cd21157">
    <property type="entry name" value="PUA_G5K"/>
    <property type="match status" value="1"/>
</dbReference>
<dbReference type="AlphaFoldDB" id="A0A1Y3R1P9"/>
<comment type="caution">
    <text evidence="10">The sequence shown here is derived from an EMBL/GenBank/DDBJ whole genome shotgun (WGS) entry which is preliminary data.</text>
</comment>
<comment type="subcellular location">
    <subcellularLocation>
        <location evidence="8">Cytoplasm</location>
    </subcellularLocation>
</comment>
<name>A0A1Y3R1P9_9BACT</name>
<dbReference type="SUPFAM" id="SSF88697">
    <property type="entry name" value="PUA domain-like"/>
    <property type="match status" value="1"/>
</dbReference>
<comment type="catalytic activity">
    <reaction evidence="8">
        <text>L-glutamate + ATP = L-glutamyl 5-phosphate + ADP</text>
        <dbReference type="Rhea" id="RHEA:14877"/>
        <dbReference type="ChEBI" id="CHEBI:29985"/>
        <dbReference type="ChEBI" id="CHEBI:30616"/>
        <dbReference type="ChEBI" id="CHEBI:58274"/>
        <dbReference type="ChEBI" id="CHEBI:456216"/>
        <dbReference type="EC" id="2.7.2.11"/>
    </reaction>
</comment>
<comment type="caution">
    <text evidence="8">Lacks conserved residue(s) required for the propagation of feature annotation.</text>
</comment>
<keyword evidence="4 8" id="KW-0808">Transferase</keyword>
<dbReference type="InterPro" id="IPR036974">
    <property type="entry name" value="PUA_sf"/>
</dbReference>
<evidence type="ECO:0000313" key="11">
    <source>
        <dbReference type="Proteomes" id="UP000195772"/>
    </source>
</evidence>
<dbReference type="EMBL" id="NFHB01000002">
    <property type="protein sequence ID" value="OUN04557.1"/>
    <property type="molecule type" value="Genomic_DNA"/>
</dbReference>
<evidence type="ECO:0000256" key="1">
    <source>
        <dbReference type="ARBA" id="ARBA00022490"/>
    </source>
</evidence>
<dbReference type="InterPro" id="IPR036393">
    <property type="entry name" value="AceGlu_kinase-like_sf"/>
</dbReference>
<gene>
    <name evidence="8" type="primary">proB</name>
    <name evidence="10" type="ORF">B5G41_04415</name>
</gene>
<dbReference type="PIRSF" id="PIRSF000729">
    <property type="entry name" value="GK"/>
    <property type="match status" value="1"/>
</dbReference>
<dbReference type="EC" id="2.7.2.11" evidence="8"/>
<dbReference type="GO" id="GO:0004349">
    <property type="term" value="F:glutamate 5-kinase activity"/>
    <property type="evidence" value="ECO:0007669"/>
    <property type="project" value="UniProtKB-UniRule"/>
</dbReference>
<dbReference type="RefSeq" id="WP_032135032.1">
    <property type="nucleotide sequence ID" value="NZ_AP031440.1"/>
</dbReference>
<comment type="function">
    <text evidence="8">Catalyzes the transfer of a phosphate group to glutamate to form L-glutamate 5-phosphate.</text>
</comment>
<evidence type="ECO:0000256" key="8">
    <source>
        <dbReference type="HAMAP-Rule" id="MF_00456"/>
    </source>
</evidence>
<dbReference type="FunFam" id="3.40.1160.10:FF:000040">
    <property type="entry name" value="Glutamate 5-kinase"/>
    <property type="match status" value="1"/>
</dbReference>
<dbReference type="Pfam" id="PF00696">
    <property type="entry name" value="AA_kinase"/>
    <property type="match status" value="1"/>
</dbReference>
<evidence type="ECO:0000256" key="5">
    <source>
        <dbReference type="ARBA" id="ARBA00022741"/>
    </source>
</evidence>
<dbReference type="HAMAP" id="MF_00456">
    <property type="entry name" value="ProB"/>
    <property type="match status" value="1"/>
</dbReference>
<dbReference type="InterPro" id="IPR005715">
    <property type="entry name" value="Glu_5kinase/COase_Synthase"/>
</dbReference>
<proteinExistence type="inferred from homology"/>
<dbReference type="Gene3D" id="2.30.130.10">
    <property type="entry name" value="PUA domain"/>
    <property type="match status" value="1"/>
</dbReference>
<dbReference type="GO" id="GO:0005524">
    <property type="term" value="F:ATP binding"/>
    <property type="evidence" value="ECO:0007669"/>
    <property type="project" value="UniProtKB-KW"/>
</dbReference>
<dbReference type="PRINTS" id="PR00474">
    <property type="entry name" value="GLU5KINASE"/>
</dbReference>
<evidence type="ECO:0000256" key="7">
    <source>
        <dbReference type="ARBA" id="ARBA00022840"/>
    </source>
</evidence>
<dbReference type="PANTHER" id="PTHR43654">
    <property type="entry name" value="GLUTAMATE 5-KINASE"/>
    <property type="match status" value="1"/>
</dbReference>
<keyword evidence="7 8" id="KW-0067">ATP-binding</keyword>
<dbReference type="PROSITE" id="PS50890">
    <property type="entry name" value="PUA"/>
    <property type="match status" value="1"/>
</dbReference>
<evidence type="ECO:0000256" key="2">
    <source>
        <dbReference type="ARBA" id="ARBA00022605"/>
    </source>
</evidence>
<evidence type="ECO:0000256" key="3">
    <source>
        <dbReference type="ARBA" id="ARBA00022650"/>
    </source>
</evidence>
<dbReference type="Proteomes" id="UP000195772">
    <property type="component" value="Unassembled WGS sequence"/>
</dbReference>
<comment type="pathway">
    <text evidence="8">Amino-acid biosynthesis; L-proline biosynthesis; L-glutamate 5-semialdehyde from L-glutamate: step 1/2.</text>
</comment>
<keyword evidence="6 8" id="KW-0418">Kinase</keyword>
<keyword evidence="5 8" id="KW-0547">Nucleotide-binding</keyword>
<accession>A0A1Y3R1P9</accession>
<dbReference type="Pfam" id="PF01472">
    <property type="entry name" value="PUA"/>
    <property type="match status" value="1"/>
</dbReference>
<dbReference type="UniPathway" id="UPA00098">
    <property type="reaction ID" value="UER00359"/>
</dbReference>
<dbReference type="NCBIfam" id="TIGR01027">
    <property type="entry name" value="proB"/>
    <property type="match status" value="1"/>
</dbReference>
<feature type="binding site" evidence="8">
    <location>
        <position position="53"/>
    </location>
    <ligand>
        <name>substrate</name>
    </ligand>
</feature>
<dbReference type="SUPFAM" id="SSF53633">
    <property type="entry name" value="Carbamate kinase-like"/>
    <property type="match status" value="1"/>
</dbReference>
<feature type="binding site" evidence="8">
    <location>
        <position position="141"/>
    </location>
    <ligand>
        <name>substrate</name>
    </ligand>
</feature>
<dbReference type="eggNOG" id="COG0263">
    <property type="taxonomic scope" value="Bacteria"/>
</dbReference>
<evidence type="ECO:0000256" key="6">
    <source>
        <dbReference type="ARBA" id="ARBA00022777"/>
    </source>
</evidence>
<feature type="binding site" evidence="8">
    <location>
        <position position="13"/>
    </location>
    <ligand>
        <name>ATP</name>
        <dbReference type="ChEBI" id="CHEBI:30616"/>
    </ligand>
</feature>
<keyword evidence="2 8" id="KW-0028">Amino-acid biosynthesis</keyword>
<evidence type="ECO:0000259" key="9">
    <source>
        <dbReference type="SMART" id="SM00359"/>
    </source>
</evidence>
<evidence type="ECO:0000256" key="4">
    <source>
        <dbReference type="ARBA" id="ARBA00022679"/>
    </source>
</evidence>
<evidence type="ECO:0000313" key="10">
    <source>
        <dbReference type="EMBL" id="OUN04557.1"/>
    </source>
</evidence>
<dbReference type="SMART" id="SM00359">
    <property type="entry name" value="PUA"/>
    <property type="match status" value="1"/>
</dbReference>
<dbReference type="GO" id="GO:0005829">
    <property type="term" value="C:cytosol"/>
    <property type="evidence" value="ECO:0007669"/>
    <property type="project" value="TreeGrafter"/>
</dbReference>
<dbReference type="InterPro" id="IPR001048">
    <property type="entry name" value="Asp/Glu/Uridylate_kinase"/>
</dbReference>
<reference evidence="11" key="1">
    <citation type="submission" date="2017-04" db="EMBL/GenBank/DDBJ databases">
        <title>Function of individual gut microbiota members based on whole genome sequencing of pure cultures obtained from chicken caecum.</title>
        <authorList>
            <person name="Medvecky M."/>
            <person name="Cejkova D."/>
            <person name="Polansky O."/>
            <person name="Karasova D."/>
            <person name="Kubasova T."/>
            <person name="Cizek A."/>
            <person name="Rychlik I."/>
        </authorList>
    </citation>
    <scope>NUCLEOTIDE SEQUENCE [LARGE SCALE GENOMIC DNA]</scope>
    <source>
        <strain evidence="11">An90</strain>
    </source>
</reference>
<dbReference type="GO" id="GO:0055129">
    <property type="term" value="P:L-proline biosynthetic process"/>
    <property type="evidence" value="ECO:0007669"/>
    <property type="project" value="UniProtKB-UniRule"/>
</dbReference>
<dbReference type="InterPro" id="IPR015947">
    <property type="entry name" value="PUA-like_sf"/>
</dbReference>
<dbReference type="InterPro" id="IPR011529">
    <property type="entry name" value="Glu_5kinase"/>
</dbReference>
<dbReference type="OrthoDB" id="9804434at2"/>
<keyword evidence="1 8" id="KW-0963">Cytoplasm</keyword>
<dbReference type="PANTHER" id="PTHR43654:SF1">
    <property type="entry name" value="ISOPENTENYL PHOSPHATE KINASE"/>
    <property type="match status" value="1"/>
</dbReference>
<dbReference type="Gene3D" id="3.40.1160.10">
    <property type="entry name" value="Acetylglutamate kinase-like"/>
    <property type="match status" value="1"/>
</dbReference>
<sequence length="363" mass="39185">MDAQNKYRRIVIKVGSNVLTRDDGRPDTTRISALVDQVARLHRAGTEVILVSSGAVASGRSILERRTGKLDSVSARQLFSAVGQVKLLNRYYDLFNEYGIVCGQVLTTKESLSTRRQYLNQRNCMETMLANGVLPIVNENDTISVTELMFTDNDELSGLVAAMMNAEALIILSNIDGIYDGSPADPASQVIRRVKPSEDLSQYIDPVRSSRGRGGMATKSRVSSRAAAEGIEVIIANGRRDGILTDLVLTGEEVPCTRFEPAPRAASGVKKWIASSEGFAKGVLRIDQGAAAAVRASKAASILAVGVTAVEGDFERDDLVRILSPDGAQLAVGRISCDSATARRNIGRKGLKPLVHCDYLYLE</sequence>
<comment type="similarity">
    <text evidence="8">Belongs to the glutamate 5-kinase family.</text>
</comment>